<dbReference type="RefSeq" id="WP_301724314.1">
    <property type="nucleotide sequence ID" value="NZ_JAUJWV010000002.1"/>
</dbReference>
<dbReference type="EMBL" id="JAUJWV010000002">
    <property type="protein sequence ID" value="MDN7242757.1"/>
    <property type="molecule type" value="Genomic_DNA"/>
</dbReference>
<evidence type="ECO:0000256" key="2">
    <source>
        <dbReference type="SAM" id="SignalP"/>
    </source>
</evidence>
<feature type="region of interest" description="Disordered" evidence="1">
    <location>
        <begin position="200"/>
        <end position="227"/>
    </location>
</feature>
<dbReference type="Proteomes" id="UP001172055">
    <property type="component" value="Unassembled WGS sequence"/>
</dbReference>
<keyword evidence="4" id="KW-1185">Reference proteome</keyword>
<organism evidence="3 4">
    <name type="scientific">Planococcus shixiaomingii</name>
    <dbReference type="NCBI Taxonomy" id="3058393"/>
    <lineage>
        <taxon>Bacteria</taxon>
        <taxon>Bacillati</taxon>
        <taxon>Bacillota</taxon>
        <taxon>Bacilli</taxon>
        <taxon>Bacillales</taxon>
        <taxon>Caryophanaceae</taxon>
        <taxon>Planococcus</taxon>
    </lineage>
</organism>
<feature type="signal peptide" evidence="2">
    <location>
        <begin position="1"/>
        <end position="23"/>
    </location>
</feature>
<evidence type="ECO:0000256" key="1">
    <source>
        <dbReference type="SAM" id="MobiDB-lite"/>
    </source>
</evidence>
<name>A0ABT8N4D7_9BACL</name>
<gene>
    <name evidence="3" type="ORF">QWY14_13165</name>
</gene>
<keyword evidence="2" id="KW-0732">Signal</keyword>
<comment type="caution">
    <text evidence="3">The sequence shown here is derived from an EMBL/GenBank/DDBJ whole genome shotgun (WGS) entry which is preliminary data.</text>
</comment>
<accession>A0ABT8N4D7</accession>
<proteinExistence type="predicted"/>
<sequence>MKKLAMFLLALVLSFGFTSGAIAGNTGADYDYGKDDKVTYKDGITTVVTKKKEVTYDKIVKVEKFTDYSTEKKYDKSTFEKVDVDVKKEYHPKHDWYRDVTTKTTYEITKTTSWDEVTKTITTKKTTIPVIITKTTITTKKFKGKPGKGGKLISKKTKVHVDKKFGKAKVEISKEKFVTKENVKTDYDKKVIDVEVTKGKWNKGDKDDKDDKDDKGGKGGKGGKDKD</sequence>
<reference evidence="3 4" key="1">
    <citation type="submission" date="2023-06" db="EMBL/GenBank/DDBJ databases">
        <title>Novel species in genus Planococcus.</title>
        <authorList>
            <person name="Ning S."/>
        </authorList>
    </citation>
    <scope>NUCLEOTIDE SEQUENCE [LARGE SCALE GENOMIC DNA]</scope>
    <source>
        <strain evidence="3 4">N028</strain>
    </source>
</reference>
<protein>
    <submittedName>
        <fullName evidence="3">Uncharacterized protein</fullName>
    </submittedName>
</protein>
<evidence type="ECO:0000313" key="4">
    <source>
        <dbReference type="Proteomes" id="UP001172055"/>
    </source>
</evidence>
<feature type="chain" id="PRO_5046942249" evidence="2">
    <location>
        <begin position="24"/>
        <end position="227"/>
    </location>
</feature>
<evidence type="ECO:0000313" key="3">
    <source>
        <dbReference type="EMBL" id="MDN7242757.1"/>
    </source>
</evidence>